<proteinExistence type="predicted"/>
<dbReference type="STRING" id="545501.BN997_01079"/>
<organism evidence="1 2">
    <name type="scientific">Oceanobacillus oncorhynchi</name>
    <dbReference type="NCBI Taxonomy" id="545501"/>
    <lineage>
        <taxon>Bacteria</taxon>
        <taxon>Bacillati</taxon>
        <taxon>Bacillota</taxon>
        <taxon>Bacilli</taxon>
        <taxon>Bacillales</taxon>
        <taxon>Bacillaceae</taxon>
        <taxon>Oceanobacillus</taxon>
    </lineage>
</organism>
<keyword evidence="2" id="KW-1185">Reference proteome</keyword>
<gene>
    <name evidence="1" type="ORF">BN997_01079</name>
</gene>
<dbReference type="Proteomes" id="UP000040453">
    <property type="component" value="Unassembled WGS sequence"/>
</dbReference>
<evidence type="ECO:0000313" key="2">
    <source>
        <dbReference type="Proteomes" id="UP000040453"/>
    </source>
</evidence>
<sequence>MNQPTVTLKGEQYKVLVIDWSRDGSINHIVVDKPNEPFSSAVTVIFRKDTDLEKLLEEG</sequence>
<dbReference type="AlphaFoldDB" id="A0A0A1MQD4"/>
<dbReference type="RefSeq" id="WP_042530288.1">
    <property type="nucleotide sequence ID" value="NZ_CDGG01000001.1"/>
</dbReference>
<name>A0A0A1MQD4_9BACI</name>
<dbReference type="EMBL" id="CDGG01000001">
    <property type="protein sequence ID" value="CEI81261.1"/>
    <property type="molecule type" value="Genomic_DNA"/>
</dbReference>
<evidence type="ECO:0000313" key="1">
    <source>
        <dbReference type="EMBL" id="CEI81261.1"/>
    </source>
</evidence>
<reference evidence="1 2" key="1">
    <citation type="submission" date="2014-11" db="EMBL/GenBank/DDBJ databases">
        <authorList>
            <person name="Urmite Genomes Urmite Genomes"/>
        </authorList>
    </citation>
    <scope>NUCLEOTIDE SEQUENCE [LARGE SCALE GENOMIC DNA]</scope>
    <source>
        <strain evidence="1 2">Oc5</strain>
    </source>
</reference>
<accession>A0A0A1MQD4</accession>
<protein>
    <submittedName>
        <fullName evidence="1">Uncharacterized protein</fullName>
    </submittedName>
</protein>